<name>A0ABQ5ZBV5_9HYPH</name>
<evidence type="ECO:0000313" key="2">
    <source>
        <dbReference type="EMBL" id="GLR49219.1"/>
    </source>
</evidence>
<protein>
    <submittedName>
        <fullName evidence="2">Uncharacterized protein</fullName>
    </submittedName>
</protein>
<sequence length="55" mass="5766">MQRNLIWILDIDGTPLDFGPPYAPHAAGDDNTSDEQEPTGPTADAGNTTATPTTP</sequence>
<evidence type="ECO:0000256" key="1">
    <source>
        <dbReference type="SAM" id="MobiDB-lite"/>
    </source>
</evidence>
<organism evidence="2 3">
    <name type="scientific">Shinella yambaruensis</name>
    <dbReference type="NCBI Taxonomy" id="415996"/>
    <lineage>
        <taxon>Bacteria</taxon>
        <taxon>Pseudomonadati</taxon>
        <taxon>Pseudomonadota</taxon>
        <taxon>Alphaproteobacteria</taxon>
        <taxon>Hyphomicrobiales</taxon>
        <taxon>Rhizobiaceae</taxon>
        <taxon>Shinella</taxon>
    </lineage>
</organism>
<evidence type="ECO:0000313" key="3">
    <source>
        <dbReference type="Proteomes" id="UP001156702"/>
    </source>
</evidence>
<feature type="region of interest" description="Disordered" evidence="1">
    <location>
        <begin position="13"/>
        <end position="55"/>
    </location>
</feature>
<keyword evidence="3" id="KW-1185">Reference proteome</keyword>
<gene>
    <name evidence="2" type="ORF">GCM10007923_04240</name>
</gene>
<feature type="compositionally biased region" description="Polar residues" evidence="1">
    <location>
        <begin position="45"/>
        <end position="55"/>
    </location>
</feature>
<comment type="caution">
    <text evidence="2">The sequence shown here is derived from an EMBL/GenBank/DDBJ whole genome shotgun (WGS) entry which is preliminary data.</text>
</comment>
<reference evidence="3" key="1">
    <citation type="journal article" date="2019" name="Int. J. Syst. Evol. Microbiol.">
        <title>The Global Catalogue of Microorganisms (GCM) 10K type strain sequencing project: providing services to taxonomists for standard genome sequencing and annotation.</title>
        <authorList>
            <consortium name="The Broad Institute Genomics Platform"/>
            <consortium name="The Broad Institute Genome Sequencing Center for Infectious Disease"/>
            <person name="Wu L."/>
            <person name="Ma J."/>
        </authorList>
    </citation>
    <scope>NUCLEOTIDE SEQUENCE [LARGE SCALE GENOMIC DNA]</scope>
    <source>
        <strain evidence="3">NBRC 102122</strain>
    </source>
</reference>
<dbReference type="EMBL" id="BSOP01000004">
    <property type="protein sequence ID" value="GLR49219.1"/>
    <property type="molecule type" value="Genomic_DNA"/>
</dbReference>
<accession>A0ABQ5ZBV5</accession>
<proteinExistence type="predicted"/>
<dbReference type="RefSeq" id="WP_244769577.1">
    <property type="nucleotide sequence ID" value="NZ_BSOP01000004.1"/>
</dbReference>
<dbReference type="Proteomes" id="UP001156702">
    <property type="component" value="Unassembled WGS sequence"/>
</dbReference>